<proteinExistence type="predicted"/>
<evidence type="ECO:0000313" key="2">
    <source>
        <dbReference type="EMBL" id="MFC6065963.1"/>
    </source>
</evidence>
<keyword evidence="3" id="KW-1185">Reference proteome</keyword>
<comment type="caution">
    <text evidence="2">The sequence shown here is derived from an EMBL/GenBank/DDBJ whole genome shotgun (WGS) entry which is preliminary data.</text>
</comment>
<dbReference type="Gene3D" id="3.30.950.30">
    <property type="entry name" value="Schlafen, AAA domain"/>
    <property type="match status" value="1"/>
</dbReference>
<dbReference type="RefSeq" id="WP_031054052.1">
    <property type="nucleotide sequence ID" value="NZ_JBHSPX010000008.1"/>
</dbReference>
<feature type="domain" description="Schlafen AlbA-2" evidence="1">
    <location>
        <begin position="35"/>
        <end position="140"/>
    </location>
</feature>
<accession>A0ABW1MRQ4</accession>
<reference evidence="3" key="1">
    <citation type="journal article" date="2019" name="Int. J. Syst. Evol. Microbiol.">
        <title>The Global Catalogue of Microorganisms (GCM) 10K type strain sequencing project: providing services to taxonomists for standard genome sequencing and annotation.</title>
        <authorList>
            <consortium name="The Broad Institute Genomics Platform"/>
            <consortium name="The Broad Institute Genome Sequencing Center for Infectious Disease"/>
            <person name="Wu L."/>
            <person name="Ma J."/>
        </authorList>
    </citation>
    <scope>NUCLEOTIDE SEQUENCE [LARGE SCALE GENOMIC DNA]</scope>
    <source>
        <strain evidence="3">CGMCC 1.15180</strain>
    </source>
</reference>
<organism evidence="2 3">
    <name type="scientific">Streptomyces ochraceiscleroticus</name>
    <dbReference type="NCBI Taxonomy" id="47761"/>
    <lineage>
        <taxon>Bacteria</taxon>
        <taxon>Bacillati</taxon>
        <taxon>Actinomycetota</taxon>
        <taxon>Actinomycetes</taxon>
        <taxon>Kitasatosporales</taxon>
        <taxon>Streptomycetaceae</taxon>
        <taxon>Streptomyces</taxon>
    </lineage>
</organism>
<gene>
    <name evidence="2" type="ORF">ACFP4F_25965</name>
</gene>
<dbReference type="InterPro" id="IPR038461">
    <property type="entry name" value="Schlafen_AlbA_2_dom_sf"/>
</dbReference>
<evidence type="ECO:0000259" key="1">
    <source>
        <dbReference type="Pfam" id="PF04326"/>
    </source>
</evidence>
<dbReference type="EMBL" id="JBHSPX010000008">
    <property type="protein sequence ID" value="MFC6065963.1"/>
    <property type="molecule type" value="Genomic_DNA"/>
</dbReference>
<name>A0ABW1MRQ4_9ACTN</name>
<sequence>MLFRSRRLEDLFGGRLDDLAYNDLAALVGNPDAAEAEDLDYKQAHYSADDKGREELAKDVAAFANHLGGLIILGMAEVNGIPSKVFDVDLQDKDLRHMHQVIASNTEPKVPWEEYRLTNPTCPGKGIWIIAVPRSPLGPHAVTAPPVKGSKEVLRYPRRARSQTDWLSETFVATAYRDRFAAAAAREERINQVEYDLLSEIRNRNTPHLLVSLMPEIAGCMPINHDSFDRYGNELRTIQPFLGRQDQPFATVRIGARRLIVEEPRQYSTASRAELHRDGAAAWAIPLRTRPITLEDGEIHSAEPDAVVHILMSALHFLGSHARDRAAATGTTYVSVWLLDEPSTHPKVLPMLSLPLPRRTPALPLRIDRYDPRESEPIELSTQACKQATAHGTALLDDLADANVGLVQTAALLADELFQAFGIPEARPITQSGHLRRSEWQSSLLNQITAWATTHGVQFLDG</sequence>
<protein>
    <submittedName>
        <fullName evidence="2">Helix-turn-helix domain-containing protein</fullName>
    </submittedName>
</protein>
<evidence type="ECO:0000313" key="3">
    <source>
        <dbReference type="Proteomes" id="UP001596139"/>
    </source>
</evidence>
<dbReference type="Proteomes" id="UP001596139">
    <property type="component" value="Unassembled WGS sequence"/>
</dbReference>
<dbReference type="InterPro" id="IPR007421">
    <property type="entry name" value="Schlafen_AlbA_2_dom"/>
</dbReference>
<dbReference type="Pfam" id="PF04326">
    <property type="entry name" value="SLFN_AlbA_2"/>
    <property type="match status" value="1"/>
</dbReference>